<evidence type="ECO:0000256" key="1">
    <source>
        <dbReference type="SAM" id="Phobius"/>
    </source>
</evidence>
<reference evidence="2 3" key="1">
    <citation type="submission" date="2018-07" db="EMBL/GenBank/DDBJ databases">
        <title>The complete nuclear genome of the prasinophyte Chloropicon primus (CCMP1205).</title>
        <authorList>
            <person name="Pombert J.-F."/>
            <person name="Otis C."/>
            <person name="Turmel M."/>
            <person name="Lemieux C."/>
        </authorList>
    </citation>
    <scope>NUCLEOTIDE SEQUENCE [LARGE SCALE GENOMIC DNA]</scope>
    <source>
        <strain evidence="2 3">CCMP1205</strain>
    </source>
</reference>
<proteinExistence type="predicted"/>
<protein>
    <submittedName>
        <fullName evidence="2">Uncharacterized protein</fullName>
    </submittedName>
</protein>
<keyword evidence="1" id="KW-0472">Membrane</keyword>
<feature type="transmembrane region" description="Helical" evidence="1">
    <location>
        <begin position="211"/>
        <end position="230"/>
    </location>
</feature>
<dbReference type="EMBL" id="CP031044">
    <property type="protein sequence ID" value="QDZ23662.1"/>
    <property type="molecule type" value="Genomic_DNA"/>
</dbReference>
<name>A0A5B8MVX0_9CHLO</name>
<keyword evidence="3" id="KW-1185">Reference proteome</keyword>
<feature type="transmembrane region" description="Helical" evidence="1">
    <location>
        <begin position="75"/>
        <end position="95"/>
    </location>
</feature>
<feature type="transmembrane region" description="Helical" evidence="1">
    <location>
        <begin position="275"/>
        <end position="294"/>
    </location>
</feature>
<dbReference type="AlphaFoldDB" id="A0A5B8MVX0"/>
<accession>A0A5B8MVX0</accession>
<organism evidence="2 3">
    <name type="scientific">Chloropicon primus</name>
    <dbReference type="NCBI Taxonomy" id="1764295"/>
    <lineage>
        <taxon>Eukaryota</taxon>
        <taxon>Viridiplantae</taxon>
        <taxon>Chlorophyta</taxon>
        <taxon>Chloropicophyceae</taxon>
        <taxon>Chloropicales</taxon>
        <taxon>Chloropicaceae</taxon>
        <taxon>Chloropicon</taxon>
    </lineage>
</organism>
<feature type="transmembrane region" description="Helical" evidence="1">
    <location>
        <begin position="183"/>
        <end position="204"/>
    </location>
</feature>
<feature type="transmembrane region" description="Helical" evidence="1">
    <location>
        <begin position="115"/>
        <end position="136"/>
    </location>
</feature>
<feature type="transmembrane region" description="Helical" evidence="1">
    <location>
        <begin position="148"/>
        <end position="171"/>
    </location>
</feature>
<gene>
    <name evidence="2" type="ORF">A3770_11p61800</name>
</gene>
<dbReference type="Proteomes" id="UP000316726">
    <property type="component" value="Chromosome 11"/>
</dbReference>
<evidence type="ECO:0000313" key="3">
    <source>
        <dbReference type="Proteomes" id="UP000316726"/>
    </source>
</evidence>
<evidence type="ECO:0000313" key="2">
    <source>
        <dbReference type="EMBL" id="QDZ23662.1"/>
    </source>
</evidence>
<sequence length="334" mass="38306">MVVLNVITQLSGVKKWLHREDFDFEQFVETNVHEESASYFLQASPAQHFLVGFKDRNLEDEYLENLVVLSKGKFLSGYAVSLGLFILGPLVDMIQAWPLNRIDDPNVHSVMAKEAVPTFCALLVLLFGLVACAVAYETESLRRQRRVILQITGAVYLSYVVIMSVEFAMLGNLWSFLYGKQGWILKLIFFDLPPLISLLFMSLPTFLVGEIMFLAILSFSVIIPTVLGYWQSMNDIVNSGIEFTRFSPFWEELCSDEDRPDIVRSCKIDYVYKMALPYILVNALMIAVIIVSALSEATNRRLFIWKKLTRAQHSKIIKDHKKKEETIIEMFQSF</sequence>
<keyword evidence="1" id="KW-1133">Transmembrane helix</keyword>
<keyword evidence="1" id="KW-0812">Transmembrane</keyword>